<comment type="caution">
    <text evidence="8">The sequence shown here is derived from an EMBL/GenBank/DDBJ whole genome shotgun (WGS) entry which is preliminary data.</text>
</comment>
<evidence type="ECO:0000259" key="7">
    <source>
        <dbReference type="Pfam" id="PF13462"/>
    </source>
</evidence>
<dbReference type="InterPro" id="IPR036249">
    <property type="entry name" value="Thioredoxin-like_sf"/>
</dbReference>
<evidence type="ECO:0000313" key="8">
    <source>
        <dbReference type="EMBL" id="GHG37839.1"/>
    </source>
</evidence>
<dbReference type="CDD" id="cd02972">
    <property type="entry name" value="DsbA_family"/>
    <property type="match status" value="1"/>
</dbReference>
<sequence>MGGAERTARKRRQAAQAGSNVVAQARGASGDRRKWIIGIGAVVVVVLLVIGGVIWTISDRNKTEGQTIDAGKSSSALAGDVTQKRDGVVVTVGKAGAKATIDVYADFLCPICGEFEKQYKGQIEQAINDGKLQVRYHMVPLLNQRSSPPGYSLDSANAALAAADAGKFLQFHDALFANQPEEGKRGYDKAQLIELGKNVGITDPAFAQTVNAGTYDQQLNTAFQQIENDPKLAQDFGGGQTGFGTPTVTANGSIVSWQDPSWLAKVTG</sequence>
<feature type="domain" description="Thioredoxin-like fold" evidence="7">
    <location>
        <begin position="90"/>
        <end position="257"/>
    </location>
</feature>
<keyword evidence="9" id="KW-1185">Reference proteome</keyword>
<keyword evidence="2" id="KW-0732">Signal</keyword>
<proteinExistence type="inferred from homology"/>
<dbReference type="Gene3D" id="3.40.30.10">
    <property type="entry name" value="Glutaredoxin"/>
    <property type="match status" value="1"/>
</dbReference>
<keyword evidence="4" id="KW-1015">Disulfide bond</keyword>
<evidence type="ECO:0000256" key="6">
    <source>
        <dbReference type="SAM" id="Phobius"/>
    </source>
</evidence>
<evidence type="ECO:0000256" key="3">
    <source>
        <dbReference type="ARBA" id="ARBA00023002"/>
    </source>
</evidence>
<comment type="similarity">
    <text evidence="1">Belongs to the thioredoxin family. DsbA subfamily.</text>
</comment>
<dbReference type="Pfam" id="PF13462">
    <property type="entry name" value="Thioredoxin_4"/>
    <property type="match status" value="1"/>
</dbReference>
<keyword evidence="6" id="KW-0472">Membrane</keyword>
<feature type="transmembrane region" description="Helical" evidence="6">
    <location>
        <begin position="35"/>
        <end position="57"/>
    </location>
</feature>
<protein>
    <submittedName>
        <fullName evidence="8">Membrane protein</fullName>
    </submittedName>
</protein>
<keyword evidence="3" id="KW-0560">Oxidoreductase</keyword>
<name>A0ABQ3KPW3_9PSEU</name>
<organism evidence="8 9">
    <name type="scientific">Amycolatopsis bullii</name>
    <dbReference type="NCBI Taxonomy" id="941987"/>
    <lineage>
        <taxon>Bacteria</taxon>
        <taxon>Bacillati</taxon>
        <taxon>Actinomycetota</taxon>
        <taxon>Actinomycetes</taxon>
        <taxon>Pseudonocardiales</taxon>
        <taxon>Pseudonocardiaceae</taxon>
        <taxon>Amycolatopsis</taxon>
    </lineage>
</organism>
<evidence type="ECO:0000256" key="2">
    <source>
        <dbReference type="ARBA" id="ARBA00022729"/>
    </source>
</evidence>
<evidence type="ECO:0000313" key="9">
    <source>
        <dbReference type="Proteomes" id="UP000649955"/>
    </source>
</evidence>
<keyword evidence="6" id="KW-1133">Transmembrane helix</keyword>
<gene>
    <name evidence="8" type="ORF">GCM10017567_68360</name>
</gene>
<dbReference type="PANTHER" id="PTHR13887:SF14">
    <property type="entry name" value="DISULFIDE BOND FORMATION PROTEIN D"/>
    <property type="match status" value="1"/>
</dbReference>
<evidence type="ECO:0000256" key="4">
    <source>
        <dbReference type="ARBA" id="ARBA00023157"/>
    </source>
</evidence>
<dbReference type="EMBL" id="BNAW01000043">
    <property type="protein sequence ID" value="GHG37839.1"/>
    <property type="molecule type" value="Genomic_DNA"/>
</dbReference>
<reference evidence="9" key="1">
    <citation type="journal article" date="2019" name="Int. J. Syst. Evol. Microbiol.">
        <title>The Global Catalogue of Microorganisms (GCM) 10K type strain sequencing project: providing services to taxonomists for standard genome sequencing and annotation.</title>
        <authorList>
            <consortium name="The Broad Institute Genomics Platform"/>
            <consortium name="The Broad Institute Genome Sequencing Center for Infectious Disease"/>
            <person name="Wu L."/>
            <person name="Ma J."/>
        </authorList>
    </citation>
    <scope>NUCLEOTIDE SEQUENCE [LARGE SCALE GENOMIC DNA]</scope>
    <source>
        <strain evidence="9">CGMCC 4.7680</strain>
    </source>
</reference>
<keyword evidence="5" id="KW-0676">Redox-active center</keyword>
<dbReference type="Proteomes" id="UP000649955">
    <property type="component" value="Unassembled WGS sequence"/>
</dbReference>
<evidence type="ECO:0000256" key="5">
    <source>
        <dbReference type="ARBA" id="ARBA00023284"/>
    </source>
</evidence>
<accession>A0ABQ3KPW3</accession>
<dbReference type="PANTHER" id="PTHR13887">
    <property type="entry name" value="GLUTATHIONE S-TRANSFERASE KAPPA"/>
    <property type="match status" value="1"/>
</dbReference>
<dbReference type="InterPro" id="IPR012336">
    <property type="entry name" value="Thioredoxin-like_fold"/>
</dbReference>
<evidence type="ECO:0000256" key="1">
    <source>
        <dbReference type="ARBA" id="ARBA00005791"/>
    </source>
</evidence>
<dbReference type="SUPFAM" id="SSF52833">
    <property type="entry name" value="Thioredoxin-like"/>
    <property type="match status" value="1"/>
</dbReference>
<keyword evidence="6" id="KW-0812">Transmembrane</keyword>